<evidence type="ECO:0000313" key="6">
    <source>
        <dbReference type="EMBL" id="KAJ9141447.1"/>
    </source>
</evidence>
<keyword evidence="3" id="KW-0611">Plant defense</keyword>
<evidence type="ECO:0000256" key="4">
    <source>
        <dbReference type="SAM" id="Coils"/>
    </source>
</evidence>
<dbReference type="InterPro" id="IPR044974">
    <property type="entry name" value="Disease_R_plants"/>
</dbReference>
<dbReference type="InterPro" id="IPR032675">
    <property type="entry name" value="LRR_dom_sf"/>
</dbReference>
<gene>
    <name evidence="6" type="ORF">P3X46_031985</name>
</gene>
<dbReference type="InterPro" id="IPR001611">
    <property type="entry name" value="Leu-rich_rpt"/>
</dbReference>
<protein>
    <recommendedName>
        <fullName evidence="5">TIR domain-containing protein</fullName>
    </recommendedName>
</protein>
<evidence type="ECO:0000256" key="2">
    <source>
        <dbReference type="ARBA" id="ARBA00022737"/>
    </source>
</evidence>
<evidence type="ECO:0000256" key="3">
    <source>
        <dbReference type="ARBA" id="ARBA00022821"/>
    </source>
</evidence>
<dbReference type="PANTHER" id="PTHR11017:SF305">
    <property type="entry name" value="TMV RESISTANCE PROTEIN N-LIKE"/>
    <property type="match status" value="1"/>
</dbReference>
<dbReference type="InterPro" id="IPR042197">
    <property type="entry name" value="Apaf_helical"/>
</dbReference>
<dbReference type="InterPro" id="IPR036390">
    <property type="entry name" value="WH_DNA-bd_sf"/>
</dbReference>
<proteinExistence type="predicted"/>
<dbReference type="Proteomes" id="UP001174677">
    <property type="component" value="Chromosome 17"/>
</dbReference>
<dbReference type="SMART" id="SM00255">
    <property type="entry name" value="TIR"/>
    <property type="match status" value="1"/>
</dbReference>
<dbReference type="Pfam" id="PF23282">
    <property type="entry name" value="WHD_ROQ1"/>
    <property type="match status" value="1"/>
</dbReference>
<dbReference type="PRINTS" id="PR00364">
    <property type="entry name" value="DISEASERSIST"/>
</dbReference>
<reference evidence="6" key="1">
    <citation type="journal article" date="2023" name="Plant Biotechnol. J.">
        <title>Chromosome-level wild Hevea brasiliensis genome provides new tools for genomic-assisted breeding and valuable loci to elevate rubber yield.</title>
        <authorList>
            <person name="Cheng H."/>
            <person name="Song X."/>
            <person name="Hu Y."/>
            <person name="Wu T."/>
            <person name="Yang Q."/>
            <person name="An Z."/>
            <person name="Feng S."/>
            <person name="Deng Z."/>
            <person name="Wu W."/>
            <person name="Zeng X."/>
            <person name="Tu M."/>
            <person name="Wang X."/>
            <person name="Huang H."/>
        </authorList>
    </citation>
    <scope>NUCLEOTIDE SEQUENCE</scope>
    <source>
        <strain evidence="6">MT/VB/25A 57/8</strain>
    </source>
</reference>
<dbReference type="PROSITE" id="PS50104">
    <property type="entry name" value="TIR"/>
    <property type="match status" value="1"/>
</dbReference>
<evidence type="ECO:0000256" key="1">
    <source>
        <dbReference type="ARBA" id="ARBA00022614"/>
    </source>
</evidence>
<keyword evidence="1" id="KW-0433">Leucine-rich repeat</keyword>
<keyword evidence="2" id="KW-0677">Repeat</keyword>
<dbReference type="InterPro" id="IPR035897">
    <property type="entry name" value="Toll_tir_struct_dom_sf"/>
</dbReference>
<dbReference type="Pfam" id="PF01582">
    <property type="entry name" value="TIR"/>
    <property type="match status" value="1"/>
</dbReference>
<name>A0ABQ9KNG3_HEVBR</name>
<evidence type="ECO:0000313" key="7">
    <source>
        <dbReference type="Proteomes" id="UP001174677"/>
    </source>
</evidence>
<dbReference type="InterPro" id="IPR000157">
    <property type="entry name" value="TIR_dom"/>
</dbReference>
<dbReference type="InterPro" id="IPR058192">
    <property type="entry name" value="WHD_ROQ1-like"/>
</dbReference>
<dbReference type="SUPFAM" id="SSF52200">
    <property type="entry name" value="Toll/Interleukin receptor TIR domain"/>
    <property type="match status" value="1"/>
</dbReference>
<dbReference type="EMBL" id="JARPOI010000017">
    <property type="protein sequence ID" value="KAJ9141447.1"/>
    <property type="molecule type" value="Genomic_DNA"/>
</dbReference>
<dbReference type="SUPFAM" id="SSF46785">
    <property type="entry name" value="Winged helix' DNA-binding domain"/>
    <property type="match status" value="1"/>
</dbReference>
<evidence type="ECO:0000259" key="5">
    <source>
        <dbReference type="PROSITE" id="PS50104"/>
    </source>
</evidence>
<dbReference type="SUPFAM" id="SSF52540">
    <property type="entry name" value="P-loop containing nucleoside triphosphate hydrolases"/>
    <property type="match status" value="1"/>
</dbReference>
<dbReference type="Gene3D" id="3.40.50.300">
    <property type="entry name" value="P-loop containing nucleotide triphosphate hydrolases"/>
    <property type="match status" value="1"/>
</dbReference>
<organism evidence="6 7">
    <name type="scientific">Hevea brasiliensis</name>
    <name type="common">Para rubber tree</name>
    <name type="synonym">Siphonia brasiliensis</name>
    <dbReference type="NCBI Taxonomy" id="3981"/>
    <lineage>
        <taxon>Eukaryota</taxon>
        <taxon>Viridiplantae</taxon>
        <taxon>Streptophyta</taxon>
        <taxon>Embryophyta</taxon>
        <taxon>Tracheophyta</taxon>
        <taxon>Spermatophyta</taxon>
        <taxon>Magnoliopsida</taxon>
        <taxon>eudicotyledons</taxon>
        <taxon>Gunneridae</taxon>
        <taxon>Pentapetalae</taxon>
        <taxon>rosids</taxon>
        <taxon>fabids</taxon>
        <taxon>Malpighiales</taxon>
        <taxon>Euphorbiaceae</taxon>
        <taxon>Crotonoideae</taxon>
        <taxon>Micrandreae</taxon>
        <taxon>Hevea</taxon>
    </lineage>
</organism>
<accession>A0ABQ9KNG3</accession>
<feature type="coiled-coil region" evidence="4">
    <location>
        <begin position="115"/>
        <end position="142"/>
    </location>
</feature>
<keyword evidence="7" id="KW-1185">Reference proteome</keyword>
<dbReference type="InterPro" id="IPR002182">
    <property type="entry name" value="NB-ARC"/>
</dbReference>
<dbReference type="Pfam" id="PF13855">
    <property type="entry name" value="LRR_8"/>
    <property type="match status" value="1"/>
</dbReference>
<comment type="caution">
    <text evidence="6">The sequence shown here is derived from an EMBL/GenBank/DDBJ whole genome shotgun (WGS) entry which is preliminary data.</text>
</comment>
<sequence length="993" mass="112771">MAASSSSCPFDAFLSFRGDDVRKTFADHVYAALTGAGIHTFRDDEEIERGKNIDQELTKAIQQSKVAVIVFSPDHASSRWCLDELLMINERRKSDGMHILPIFYHVDPSAVRRQKESFKEAFDRHEQQLKEEIDKVERWRAALKEVADLGGEVLKDQYEAPFIQNIVKLVANKLDRKLLHVGSYLTGIDDYVGRINQWLQDESTNVRILVLYGIGGVGKTIIAKTVYNQNSHKFERSCFLADVAETSEQPKGMNSLQEQLLSDIHKRESVKIYNVDEGVMKIKDAMCCRKVIIILDNVDNSEQFKSIIGEQEWLSSGSKIIVTTRLKCLLSEGCWKLHIEPLSVKNSHKLFALHAFGREDSPENFDEPSERVVSLCDGLPLALCVLGSFLRRRSIDEWKSEIKELQEIPDSRIQKILRKSFDSLHNDRHRSIFLHIVFFFIGWDKDVVVKILEGCGFEAIIGVQHLLDRCLIEINERNNLAMHQLVRDMGREVVRQESPDEPGERSRICNHKEVFRVLTEKTGTKTIRGLILDMHMLREENENSVEESVLGCEDSPSMVNRLVGIVCQRIGNIPKTSSTSADVIKTEAFANMHQLNVLLLNDVKLDGGYEDFPKHLVCLRWLRFPLNSMPTCLNVEKLVVLDMRHSRLKHAWQGKSFPCLKILDLSHSHLLTASPDFTGLPGLESLLLKDCINLVKIDKSIRVLRGLVLLNLEGCINLRMLPDTIADLKSLEELNLTGCSELKVLPKELAQMESLKVFFAGGITLNELSFSSRDVRGPWSWLSGREGPESTMFSSAFLPLSLTHLILTNCNLSDVKFTTELHLPSLRHLVLRDNPFDTISAEIPGLPSLEYLDITQCNISNVIIKVPTSIEEPNLIGRSVTRLSDLVRFGLEDISSGCENRFAASFCQNFEQLVHSDCPYFRVKFTIMNKNIWCQLQYLGDGPRPRVILQENTLGPSLARNLLLWDMHKGKFEEADETMSILAVMLILIKVFK</sequence>
<dbReference type="Pfam" id="PF00931">
    <property type="entry name" value="NB-ARC"/>
    <property type="match status" value="1"/>
</dbReference>
<dbReference type="PANTHER" id="PTHR11017">
    <property type="entry name" value="LEUCINE-RICH REPEAT-CONTAINING PROTEIN"/>
    <property type="match status" value="1"/>
</dbReference>
<keyword evidence="4" id="KW-0175">Coiled coil</keyword>
<dbReference type="Gene3D" id="3.80.10.10">
    <property type="entry name" value="Ribonuclease Inhibitor"/>
    <property type="match status" value="2"/>
</dbReference>
<dbReference type="SUPFAM" id="SSF52058">
    <property type="entry name" value="L domain-like"/>
    <property type="match status" value="1"/>
</dbReference>
<dbReference type="InterPro" id="IPR027417">
    <property type="entry name" value="P-loop_NTPase"/>
</dbReference>
<dbReference type="Gene3D" id="3.40.50.10140">
    <property type="entry name" value="Toll/interleukin-1 receptor homology (TIR) domain"/>
    <property type="match status" value="1"/>
</dbReference>
<feature type="domain" description="TIR" evidence="5">
    <location>
        <begin position="8"/>
        <end position="174"/>
    </location>
</feature>
<dbReference type="Gene3D" id="1.10.8.430">
    <property type="entry name" value="Helical domain of apoptotic protease-activating factors"/>
    <property type="match status" value="1"/>
</dbReference>